<dbReference type="OrthoDB" id="531008at2759"/>
<feature type="compositionally biased region" description="Basic and acidic residues" evidence="5">
    <location>
        <begin position="369"/>
        <end position="389"/>
    </location>
</feature>
<evidence type="ECO:0000259" key="6">
    <source>
        <dbReference type="Pfam" id="PF16561"/>
    </source>
</evidence>
<name>A0A8J9Z4H7_BRALA</name>
<evidence type="ECO:0000256" key="2">
    <source>
        <dbReference type="ARBA" id="ARBA00025180"/>
    </source>
</evidence>
<feature type="compositionally biased region" description="Acidic residues" evidence="5">
    <location>
        <begin position="812"/>
        <end position="822"/>
    </location>
</feature>
<feature type="region of interest" description="Disordered" evidence="5">
    <location>
        <begin position="338"/>
        <end position="357"/>
    </location>
</feature>
<reference evidence="7" key="1">
    <citation type="submission" date="2022-01" db="EMBL/GenBank/DDBJ databases">
        <authorList>
            <person name="Braso-Vives M."/>
        </authorList>
    </citation>
    <scope>NUCLEOTIDE SEQUENCE</scope>
</reference>
<dbReference type="InterPro" id="IPR013783">
    <property type="entry name" value="Ig-like_fold"/>
</dbReference>
<feature type="region of interest" description="Disordered" evidence="5">
    <location>
        <begin position="412"/>
        <end position="435"/>
    </location>
</feature>
<feature type="region of interest" description="Disordered" evidence="5">
    <location>
        <begin position="1006"/>
        <end position="1353"/>
    </location>
</feature>
<feature type="region of interest" description="Disordered" evidence="5">
    <location>
        <begin position="497"/>
        <end position="536"/>
    </location>
</feature>
<feature type="compositionally biased region" description="Basic and acidic residues" evidence="5">
    <location>
        <begin position="1086"/>
        <end position="1139"/>
    </location>
</feature>
<evidence type="ECO:0000313" key="7">
    <source>
        <dbReference type="EMBL" id="CAH1247573.1"/>
    </source>
</evidence>
<evidence type="ECO:0000256" key="3">
    <source>
        <dbReference type="ARBA" id="ARBA00025878"/>
    </source>
</evidence>
<dbReference type="SUPFAM" id="SSF81296">
    <property type="entry name" value="E set domains"/>
    <property type="match status" value="1"/>
</dbReference>
<feature type="compositionally biased region" description="Basic and acidic residues" evidence="5">
    <location>
        <begin position="1011"/>
        <end position="1072"/>
    </location>
</feature>
<feature type="region of interest" description="Disordered" evidence="5">
    <location>
        <begin position="194"/>
        <end position="215"/>
    </location>
</feature>
<feature type="compositionally biased region" description="Basic and acidic residues" evidence="5">
    <location>
        <begin position="914"/>
        <end position="946"/>
    </location>
</feature>
<feature type="compositionally biased region" description="Basic and acidic residues" evidence="5">
    <location>
        <begin position="500"/>
        <end position="513"/>
    </location>
</feature>
<evidence type="ECO:0000256" key="1">
    <source>
        <dbReference type="ARBA" id="ARBA00010926"/>
    </source>
</evidence>
<protein>
    <recommendedName>
        <fullName evidence="4">5'-AMP-activated protein kinase subunit beta-1</fullName>
    </recommendedName>
</protein>
<dbReference type="Gene3D" id="2.60.40.10">
    <property type="entry name" value="Immunoglobulins"/>
    <property type="match status" value="1"/>
</dbReference>
<dbReference type="GO" id="GO:0005737">
    <property type="term" value="C:cytoplasm"/>
    <property type="evidence" value="ECO:0007669"/>
    <property type="project" value="TreeGrafter"/>
</dbReference>
<dbReference type="GO" id="GO:0005634">
    <property type="term" value="C:nucleus"/>
    <property type="evidence" value="ECO:0007669"/>
    <property type="project" value="TreeGrafter"/>
</dbReference>
<organism evidence="7 8">
    <name type="scientific">Branchiostoma lanceolatum</name>
    <name type="common">Common lancelet</name>
    <name type="synonym">Amphioxus lanceolatum</name>
    <dbReference type="NCBI Taxonomy" id="7740"/>
    <lineage>
        <taxon>Eukaryota</taxon>
        <taxon>Metazoa</taxon>
        <taxon>Chordata</taxon>
        <taxon>Cephalochordata</taxon>
        <taxon>Leptocardii</taxon>
        <taxon>Amphioxiformes</taxon>
        <taxon>Branchiostomatidae</taxon>
        <taxon>Branchiostoma</taxon>
    </lineage>
</organism>
<dbReference type="GO" id="GO:0007165">
    <property type="term" value="P:signal transduction"/>
    <property type="evidence" value="ECO:0007669"/>
    <property type="project" value="TreeGrafter"/>
</dbReference>
<feature type="compositionally biased region" description="Polar residues" evidence="5">
    <location>
        <begin position="689"/>
        <end position="700"/>
    </location>
</feature>
<comment type="subunit">
    <text evidence="3">AMPK is a heterotrimer of an alpha catalytic subunit (PRKAA1 or PRKAA2), a beta (PRKAB1 or PRKAB2) and a gamma non-catalytic subunits (PRKAG1, PRKAG2 or PRKAG3). Interacts with FNIP1 and FNIP2.</text>
</comment>
<feature type="region of interest" description="Disordered" evidence="5">
    <location>
        <begin position="627"/>
        <end position="663"/>
    </location>
</feature>
<sequence>MADCVPVKFTLKGKTSGEVFVLGSWDGWSQKTKLEESEDTLENSAWMTLPCGYYEYKFKINDHWIHDKTQPTVLNRFKTLNNFVNVVKNPGIVVSDTSNQAENTAIDKPGNLAASQEKQEPPQYTEKVLTSILKPEKLAPTEKQEGEDDTALNIDPLKDIKVESEQHFEHVVDMPQESLVDLEPVSSIEIRPFGSSQQSMEEEKVPEPYVTPASDDIKTIMGDQEGNYATKLQAVEGVETTSSKVSEEFMKETAPDEDTADLPVVIESSDETSVKASPVEEAYGTSEVGVGDMGKDTPFEEDEISPSICETQKGEEKASDQIHLLEDTPVKDKLEKEAENAAVHKKTNVGGDKVTTERKLQQEVASYLAKDEETQKSEVVATKESETVDRNIQPALQDEQLEKVALNTIDKGTDETVPLKETHTKTDIGSPEREANENLAVELASKEATHKEDDISKAVLDSIEKVADDTDKVLKEIILQEEDMAPQPEPVVEIVQPLSQDEHPGKTIEETRLSGETPATNAVGGPDEDERPITVEREDHEHLTKIVSKETEKYDLHVIQDIPTIEEGMVSGEVKKVFEEKILQEEKKAPLPPKSEPVDYIAQPVIQQEQIADHKVSDEVSPLVKIGDDLKKEIPPQDETATKGNCETELQPKEHKAFDETIPPKEAVNNVEIMVDGVVQNITKTAIQEAGKTSPQQGTVETDAMDDMTATTRKKLTEATDEQYVAKKAVLNEFNKSEMEKDEDKFIIGETPQQPAQEAMDGVLQDNAKKKVDVTPQTTSREGRAKIPLNQTEAEQEKSESRAKIPLNQTEAEQETSDQDVADDFKKSAAEIIPPQVDTKAVPTDTKKAEVFTEMLQEKEKDETPKVVDVEMTTKLEATANVPDTTDSDKPRKTLDKTSTEIEPQQEDDVVLENTRKEKAPPKDDTTKDAVSNIKEETEKSSYKVAPKEVTTDTVVKENVDNEADRGDKVVKVADKTVKLEINEDVQDRLGKTAIETAPRQEIAGKATFYKARDNEDNDAIKEEPQVEKTNVDVPKEQETDKTKVHIERHPVEETDSKPNLDKMKADIKPQEECTVTQQAIVKPATEVERETGKPRQAVDKTDKHIPPPQETKKAQDQEDAKLTESKKDSKEEAMHEGADIPVYLPTEKQEKLKTPDTPEFTADTKRTQVPTSRLSFWKKDKSAGEKDDKSKPDEKKKDEKPTTEQEKSTTEKEKKPTSDDLSTEKQEKLQTPAIPESKKKTEGPTSRLAFWRKDKPTSEKEEKSKPEKKPSREELSTEKPQTPAIPESADETKNTEGPTSRFAFWKRKDKSTDKEPSEKASIEKKEKPATEEPTTEKDKAKTSDDVTNDVTKPQGFLGILRCCRCF</sequence>
<keyword evidence="8" id="KW-1185">Reference proteome</keyword>
<feature type="region of interest" description="Disordered" evidence="5">
    <location>
        <begin position="689"/>
        <end position="946"/>
    </location>
</feature>
<feature type="compositionally biased region" description="Basic and acidic residues" evidence="5">
    <location>
        <begin position="1252"/>
        <end position="1278"/>
    </location>
</feature>
<dbReference type="GO" id="GO:0031588">
    <property type="term" value="C:nucleotide-activated protein kinase complex"/>
    <property type="evidence" value="ECO:0007669"/>
    <property type="project" value="TreeGrafter"/>
</dbReference>
<feature type="compositionally biased region" description="Basic and acidic residues" evidence="5">
    <location>
        <begin position="735"/>
        <end position="747"/>
    </location>
</feature>
<gene>
    <name evidence="7" type="primary">PRKAB2</name>
    <name evidence="7" type="ORF">BLAG_LOCUS9198</name>
</gene>
<dbReference type="EMBL" id="OV696701">
    <property type="protein sequence ID" value="CAH1247573.1"/>
    <property type="molecule type" value="Genomic_DNA"/>
</dbReference>
<dbReference type="CDD" id="cd02859">
    <property type="entry name" value="E_set_AMPKbeta_like_N"/>
    <property type="match status" value="1"/>
</dbReference>
<dbReference type="InterPro" id="IPR032640">
    <property type="entry name" value="AMPK1_CBM"/>
</dbReference>
<evidence type="ECO:0000313" key="8">
    <source>
        <dbReference type="Proteomes" id="UP000838412"/>
    </source>
</evidence>
<comment type="function">
    <text evidence="2">Non-catalytic subunit of AMP-activated protein kinase (AMPK), an energy sensor protein kinase that plays a key role in regulating cellular energy metabolism. In response to reduction of intracellular ATP levels, AMPK activates energy-producing pathways and inhibits energy-consuming processes: inhibits protein, carbohydrate and lipid biosynthesis, as well as cell growth and proliferation. AMPK acts via direct phosphorylation of metabolic enzymes, and by longer-term effects via phosphorylation of transcription regulators. Also acts as a regulator of cellular polarity by remodeling the actin cytoskeleton; probably by indirectly activating myosin. Beta non-catalytic subunit acts as a scaffold on which the AMPK complex assembles, via its C-terminus that bridges alpha (PRKAA1 or PRKAA2) and gamma subunits (PRKAG1, PRKAG2 or PRKAG3).</text>
</comment>
<dbReference type="PANTHER" id="PTHR10343:SF84">
    <property type="entry name" value="5'-AMP-ACTIVATED PROTEIN KINASE SUBUNIT BETA-1"/>
    <property type="match status" value="1"/>
</dbReference>
<dbReference type="GO" id="GO:0019901">
    <property type="term" value="F:protein kinase binding"/>
    <property type="evidence" value="ECO:0007669"/>
    <property type="project" value="TreeGrafter"/>
</dbReference>
<feature type="compositionally biased region" description="Basic and acidic residues" evidence="5">
    <location>
        <begin position="1311"/>
        <end position="1345"/>
    </location>
</feature>
<feature type="compositionally biased region" description="Basic and acidic residues" evidence="5">
    <location>
        <begin position="1148"/>
        <end position="1167"/>
    </location>
</feature>
<proteinExistence type="inferred from homology"/>
<feature type="compositionally biased region" description="Basic and acidic residues" evidence="5">
    <location>
        <begin position="650"/>
        <end position="663"/>
    </location>
</feature>
<feature type="region of interest" description="Disordered" evidence="5">
    <location>
        <begin position="368"/>
        <end position="396"/>
    </location>
</feature>
<dbReference type="InterPro" id="IPR050827">
    <property type="entry name" value="CRP1_MDG1_kinase"/>
</dbReference>
<dbReference type="Pfam" id="PF16561">
    <property type="entry name" value="AMPK1_CBM"/>
    <property type="match status" value="1"/>
</dbReference>
<dbReference type="InterPro" id="IPR014756">
    <property type="entry name" value="Ig_E-set"/>
</dbReference>
<feature type="compositionally biased region" description="Basic and acidic residues" evidence="5">
    <location>
        <begin position="245"/>
        <end position="254"/>
    </location>
</feature>
<evidence type="ECO:0000256" key="5">
    <source>
        <dbReference type="SAM" id="MobiDB-lite"/>
    </source>
</evidence>
<comment type="similarity">
    <text evidence="1">Belongs to the 5'-AMP-activated protein kinase beta subunit family.</text>
</comment>
<feature type="compositionally biased region" description="Basic and acidic residues" evidence="5">
    <location>
        <begin position="1178"/>
        <end position="1229"/>
    </location>
</feature>
<dbReference type="PANTHER" id="PTHR10343">
    <property type="entry name" value="5'-AMP-ACTIVATED PROTEIN KINASE , BETA SUBUNIT"/>
    <property type="match status" value="1"/>
</dbReference>
<feature type="compositionally biased region" description="Basic and acidic residues" evidence="5">
    <location>
        <begin position="845"/>
        <end position="874"/>
    </location>
</feature>
<feature type="region of interest" description="Disordered" evidence="5">
    <location>
        <begin position="103"/>
        <end position="123"/>
    </location>
</feature>
<accession>A0A8J9Z4H7</accession>
<feature type="region of interest" description="Disordered" evidence="5">
    <location>
        <begin position="239"/>
        <end position="330"/>
    </location>
</feature>
<feature type="compositionally biased region" description="Basic and acidic residues" evidence="5">
    <location>
        <begin position="887"/>
        <end position="900"/>
    </location>
</feature>
<feature type="compositionally biased region" description="Basic and acidic residues" evidence="5">
    <location>
        <begin position="312"/>
        <end position="330"/>
    </location>
</feature>
<evidence type="ECO:0000256" key="4">
    <source>
        <dbReference type="ARBA" id="ARBA00040010"/>
    </source>
</evidence>
<feature type="domain" description="AMP-activated protein kinase glycogen-binding" evidence="6">
    <location>
        <begin position="5"/>
        <end position="89"/>
    </location>
</feature>
<dbReference type="Proteomes" id="UP000838412">
    <property type="component" value="Chromosome 16"/>
</dbReference>